<dbReference type="RefSeq" id="WP_008859454.1">
    <property type="nucleotide sequence ID" value="NZ_JH591187.1"/>
</dbReference>
<evidence type="ECO:0000313" key="4">
    <source>
        <dbReference type="Proteomes" id="UP000003277"/>
    </source>
</evidence>
<dbReference type="EMBL" id="ADLT01000021">
    <property type="protein sequence ID" value="EHO63117.1"/>
    <property type="molecule type" value="Genomic_DNA"/>
</dbReference>
<evidence type="ECO:0000313" key="3">
    <source>
        <dbReference type="EMBL" id="EHO63117.1"/>
    </source>
</evidence>
<evidence type="ECO:0000259" key="2">
    <source>
        <dbReference type="Pfam" id="PF02371"/>
    </source>
</evidence>
<dbReference type="Proteomes" id="UP000003277">
    <property type="component" value="Unassembled WGS sequence"/>
</dbReference>
<dbReference type="GO" id="GO:0004803">
    <property type="term" value="F:transposase activity"/>
    <property type="evidence" value="ECO:0007669"/>
    <property type="project" value="InterPro"/>
</dbReference>
<dbReference type="GeneID" id="98911696"/>
<dbReference type="GO" id="GO:0003677">
    <property type="term" value="F:DNA binding"/>
    <property type="evidence" value="ECO:0007669"/>
    <property type="project" value="InterPro"/>
</dbReference>
<feature type="domain" description="Transposase IS110-like N-terminal" evidence="1">
    <location>
        <begin position="7"/>
        <end position="164"/>
    </location>
</feature>
<name>H1D020_9FIRM</name>
<dbReference type="InterPro" id="IPR003346">
    <property type="entry name" value="Transposase_20"/>
</dbReference>
<feature type="domain" description="Transposase IS116/IS110/IS902 C-terminal" evidence="2">
    <location>
        <begin position="283"/>
        <end position="368"/>
    </location>
</feature>
<keyword evidence="4" id="KW-1185">Reference proteome</keyword>
<dbReference type="PANTHER" id="PTHR33055:SF15">
    <property type="entry name" value="TRANSPOSASE-RELATED"/>
    <property type="match status" value="1"/>
</dbReference>
<dbReference type="Pfam" id="PF01548">
    <property type="entry name" value="DEDD_Tnp_IS110"/>
    <property type="match status" value="1"/>
</dbReference>
<dbReference type="GO" id="GO:0006313">
    <property type="term" value="P:DNA transposition"/>
    <property type="evidence" value="ECO:0007669"/>
    <property type="project" value="InterPro"/>
</dbReference>
<dbReference type="Pfam" id="PF02371">
    <property type="entry name" value="Transposase_20"/>
    <property type="match status" value="1"/>
</dbReference>
<dbReference type="AlphaFoldDB" id="H1D020"/>
<evidence type="ECO:0000259" key="1">
    <source>
        <dbReference type="Pfam" id="PF01548"/>
    </source>
</evidence>
<organism evidence="3 4">
    <name type="scientific">Dialister succinatiphilus YIT 11850</name>
    <dbReference type="NCBI Taxonomy" id="742743"/>
    <lineage>
        <taxon>Bacteria</taxon>
        <taxon>Bacillati</taxon>
        <taxon>Bacillota</taxon>
        <taxon>Negativicutes</taxon>
        <taxon>Veillonellales</taxon>
        <taxon>Veillonellaceae</taxon>
        <taxon>Dialister</taxon>
    </lineage>
</organism>
<dbReference type="HOGENOM" id="CLU_036902_4_4_9"/>
<dbReference type="InterPro" id="IPR002525">
    <property type="entry name" value="Transp_IS110-like_N"/>
</dbReference>
<protein>
    <submittedName>
        <fullName evidence="3">Uncharacterized protein</fullName>
    </submittedName>
</protein>
<dbReference type="eggNOG" id="COG3547">
    <property type="taxonomic scope" value="Bacteria"/>
</dbReference>
<dbReference type="PATRIC" id="fig|742743.3.peg.984"/>
<comment type="caution">
    <text evidence="3">The sequence shown here is derived from an EMBL/GenBank/DDBJ whole genome shotgun (WGS) entry which is preliminary data.</text>
</comment>
<dbReference type="InterPro" id="IPR047650">
    <property type="entry name" value="Transpos_IS110"/>
</dbReference>
<dbReference type="PANTHER" id="PTHR33055">
    <property type="entry name" value="TRANSPOSASE FOR INSERTION SEQUENCE ELEMENT IS1111A"/>
    <property type="match status" value="1"/>
</dbReference>
<dbReference type="NCBIfam" id="NF033542">
    <property type="entry name" value="transpos_IS110"/>
    <property type="match status" value="1"/>
</dbReference>
<sequence length="411" mass="46942">MNNTLFVGIDISKRSNVATFMNCEGKVVGRLTFSNNGSGADRLVAKILSYYEKEDFEAIRIGMENTSVYSKNLVWFLYEHEALNEHKLSIIPLNAIMVANYKKSFLDMDKDDITDSFAIADFIRIRPGLLPFKLDDRQEALKIMTRSRYNYVQALSRMKSQFLTRLFLSFSEMEAGKPFYSIFSKTSLSLLEEEFTLDELAEKPIPELVEFLQEKGGGKFQNPEEIAKVLKKAASSSYRVPAMVRESLNRTMASDMEIMRILENEIHNCDKNIEKLMKSVPAILVSIPGIGPVLAAGIMSEIGDISRFQKQESLGKMAGFKWKRNQSGKKESEDKAAVLSGNKKLRYYLVEAANRVRIHDPVFEAYYRKKYAESKTHAHKRALILTARKLVRVIFYLLKENKLYKPDVGIS</sequence>
<accession>H1D020</accession>
<dbReference type="STRING" id="742743.HMPREF9453_00958"/>
<proteinExistence type="predicted"/>
<gene>
    <name evidence="3" type="ORF">HMPREF9453_00958</name>
</gene>
<reference evidence="3 4" key="1">
    <citation type="submission" date="2011-11" db="EMBL/GenBank/DDBJ databases">
        <title>The Genome Sequence of Dialister succinatiphilus YIT 11850.</title>
        <authorList>
            <consortium name="The Broad Institute Genome Sequencing Platform"/>
            <person name="Earl A."/>
            <person name="Ward D."/>
            <person name="Feldgarden M."/>
            <person name="Gevers D."/>
            <person name="Morotomi M."/>
            <person name="Young S.K."/>
            <person name="Zeng Q."/>
            <person name="Gargeya S."/>
            <person name="Fitzgerald M."/>
            <person name="Haas B."/>
            <person name="Abouelleil A."/>
            <person name="Alvarado L."/>
            <person name="Arachchi H.M."/>
            <person name="Berlin A."/>
            <person name="Brown A."/>
            <person name="Chapman S.B."/>
            <person name="Dunbar C."/>
            <person name="Gearin G."/>
            <person name="Goldberg J."/>
            <person name="Griggs A."/>
            <person name="Gujja S."/>
            <person name="Heiman D."/>
            <person name="Howarth C."/>
            <person name="Lui A."/>
            <person name="MacDonald P.J.P."/>
            <person name="Montmayeur A."/>
            <person name="Murphy C."/>
            <person name="Neiman D."/>
            <person name="Pearson M."/>
            <person name="Priest M."/>
            <person name="Roberts A."/>
            <person name="Saif S."/>
            <person name="Shea T."/>
            <person name="Sisk P."/>
            <person name="Stolte C."/>
            <person name="Sykes S."/>
            <person name="Wortman J."/>
            <person name="Nusbaum C."/>
            <person name="Birren B."/>
        </authorList>
    </citation>
    <scope>NUCLEOTIDE SEQUENCE [LARGE SCALE GENOMIC DNA]</scope>
    <source>
        <strain evidence="3 4">YIT 11850</strain>
    </source>
</reference>